<dbReference type="OrthoDB" id="6358412at2759"/>
<evidence type="ECO:0000313" key="1">
    <source>
        <dbReference type="EMBL" id="ROT80577.1"/>
    </source>
</evidence>
<keyword evidence="2" id="KW-1185">Reference proteome</keyword>
<reference evidence="1 2" key="1">
    <citation type="submission" date="2018-04" db="EMBL/GenBank/DDBJ databases">
        <authorList>
            <person name="Zhang X."/>
            <person name="Yuan J."/>
            <person name="Li F."/>
            <person name="Xiang J."/>
        </authorList>
    </citation>
    <scope>NUCLEOTIDE SEQUENCE [LARGE SCALE GENOMIC DNA]</scope>
    <source>
        <tissue evidence="1">Muscle</tissue>
    </source>
</reference>
<evidence type="ECO:0000313" key="2">
    <source>
        <dbReference type="Proteomes" id="UP000283509"/>
    </source>
</evidence>
<proteinExistence type="predicted"/>
<comment type="caution">
    <text evidence="1">The sequence shown here is derived from an EMBL/GenBank/DDBJ whole genome shotgun (WGS) entry which is preliminary data.</text>
</comment>
<reference evidence="1 2" key="2">
    <citation type="submission" date="2019-01" db="EMBL/GenBank/DDBJ databases">
        <title>The decoding of complex shrimp genome reveals the adaptation for benthos swimmer, frequently molting mechanism and breeding impact on genome.</title>
        <authorList>
            <person name="Sun Y."/>
            <person name="Gao Y."/>
            <person name="Yu Y."/>
        </authorList>
    </citation>
    <scope>NUCLEOTIDE SEQUENCE [LARGE SCALE GENOMIC DNA]</scope>
    <source>
        <tissue evidence="1">Muscle</tissue>
    </source>
</reference>
<dbReference type="AlphaFoldDB" id="A0A3R7MM65"/>
<organism evidence="1 2">
    <name type="scientific">Penaeus vannamei</name>
    <name type="common">Whiteleg shrimp</name>
    <name type="synonym">Litopenaeus vannamei</name>
    <dbReference type="NCBI Taxonomy" id="6689"/>
    <lineage>
        <taxon>Eukaryota</taxon>
        <taxon>Metazoa</taxon>
        <taxon>Ecdysozoa</taxon>
        <taxon>Arthropoda</taxon>
        <taxon>Crustacea</taxon>
        <taxon>Multicrustacea</taxon>
        <taxon>Malacostraca</taxon>
        <taxon>Eumalacostraca</taxon>
        <taxon>Eucarida</taxon>
        <taxon>Decapoda</taxon>
        <taxon>Dendrobranchiata</taxon>
        <taxon>Penaeoidea</taxon>
        <taxon>Penaeidae</taxon>
        <taxon>Penaeus</taxon>
    </lineage>
</organism>
<dbReference type="EMBL" id="QCYY01001107">
    <property type="protein sequence ID" value="ROT80577.1"/>
    <property type="molecule type" value="Genomic_DNA"/>
</dbReference>
<accession>A0A3R7MM65</accession>
<protein>
    <submittedName>
        <fullName evidence="1">Uncharacterized protein</fullName>
    </submittedName>
</protein>
<dbReference type="Proteomes" id="UP000283509">
    <property type="component" value="Unassembled WGS sequence"/>
</dbReference>
<gene>
    <name evidence="1" type="ORF">C7M84_000685</name>
</gene>
<sequence length="348" mass="37313">MASSARGQACPMGTLGDQCRCEPANPGTFKITCTCAKGRDLTISDRSTVGLSSTVVGFHIENCNSSVIVQSHSFDHLFNLERMSFRNIFNLVLESRSLDLENYNPKDFQLSIDTVLNLYLKEESVQLDGLEGSRMGTAVTIRNAFVVEMAPASIAGSLRKLSFENLIFGRLVQSGTVDVGSRGCEVSLTNCDVSNHGLESGWLSGHVTHLSLVNNSLTLLPDAFSGVTMVGSAPSFTLENNVLGEFRSKGGPSLPSGALHLNTSGAAVEAEAANNRLKCGCDDLAWLLEEPSTRFKWQVRSSLVCSNGTINEAIARCRPGGTTPSSATLTSLTFTLTLALLLVLRWVN</sequence>
<name>A0A3R7MM65_PENVA</name>